<dbReference type="GeneID" id="113046760"/>
<keyword evidence="1" id="KW-0472">Membrane</keyword>
<keyword evidence="2" id="KW-1185">Reference proteome</keyword>
<dbReference type="RefSeq" id="XP_026063499.1">
    <property type="nucleotide sequence ID" value="XM_026207714.1"/>
</dbReference>
<dbReference type="Proteomes" id="UP000515129">
    <property type="component" value="Chromosome 28"/>
</dbReference>
<proteinExistence type="predicted"/>
<feature type="transmembrane region" description="Helical" evidence="1">
    <location>
        <begin position="561"/>
        <end position="588"/>
    </location>
</feature>
<protein>
    <submittedName>
        <fullName evidence="3">Uncharacterized protein LOC113046760</fullName>
    </submittedName>
</protein>
<dbReference type="KEGG" id="caua:113046760"/>
<dbReference type="AlphaFoldDB" id="A0A6P6JUE9"/>
<keyword evidence="1" id="KW-0812">Transmembrane</keyword>
<keyword evidence="1" id="KW-1133">Transmembrane helix</keyword>
<accession>A0A6P6JUE9</accession>
<organism evidence="2 3">
    <name type="scientific">Carassius auratus</name>
    <name type="common">Goldfish</name>
    <dbReference type="NCBI Taxonomy" id="7957"/>
    <lineage>
        <taxon>Eukaryota</taxon>
        <taxon>Metazoa</taxon>
        <taxon>Chordata</taxon>
        <taxon>Craniata</taxon>
        <taxon>Vertebrata</taxon>
        <taxon>Euteleostomi</taxon>
        <taxon>Actinopterygii</taxon>
        <taxon>Neopterygii</taxon>
        <taxon>Teleostei</taxon>
        <taxon>Ostariophysi</taxon>
        <taxon>Cypriniformes</taxon>
        <taxon>Cyprinidae</taxon>
        <taxon>Cyprininae</taxon>
        <taxon>Carassius</taxon>
    </lineage>
</organism>
<dbReference type="OrthoDB" id="8542207at2759"/>
<name>A0A6P6JUE9_CARAU</name>
<evidence type="ECO:0000256" key="1">
    <source>
        <dbReference type="SAM" id="Phobius"/>
    </source>
</evidence>
<sequence length="612" mass="69451">MNTLHEKNNNGSDPKLCYFIGNLQPFTYRCTHTETHNTTHLRFTESIYNLTSLKPDEQKPKTFVWTNRKEGTYCVGKCEFSIDYFTSPHNCSWTVHHCFNLTTCGYTRPKQCPSLHPIPPGGLIRGNVNKTLLHDVNLVMTHVTYNISNVLFAYTEYCNDDDETYAWLQSQIDDLISDYKGRLAAQIAPARSKRDLLGNIAGLFGSINSATNTYKINQQSQFSTWLADQMATGLQHLTNSNENIIKAVRSEAQALLAISHTLFNQTRTIERGLACRSYARDLFSTARQEILDLRLHKTPRHVLSDLIEILDLHRWLSSEKMKNVKYSELLSTIMMYTGNECNGCLGFFVTFPLIHPDQVYPNSTTIRSIGMVVKDQVIKWDHLTGYMTLKGIETLFTSRTCCHETHNYVVCTCNTLQPFSSNDSKLVNVQSLHGHSDAIQVSHTQWCVVSEMNSFTYGGLTCPANHSFCLEATEDFSMGQINILGRMPLDAEVSPWWDDTFYEQGTQALVDTMDLVQRIITQTEYHLSQAQVEANLAQKTANILSSSSTRSALSAYTWWDWILRGCAVGSALIFTFTLFQCCYFRYLIRALKTSTNMAMVLSPLQVPALQKV</sequence>
<evidence type="ECO:0000313" key="2">
    <source>
        <dbReference type="Proteomes" id="UP000515129"/>
    </source>
</evidence>
<gene>
    <name evidence="3" type="primary">LOC113046760</name>
</gene>
<evidence type="ECO:0000313" key="3">
    <source>
        <dbReference type="RefSeq" id="XP_026063499.1"/>
    </source>
</evidence>
<reference evidence="3" key="1">
    <citation type="submission" date="2025-08" db="UniProtKB">
        <authorList>
            <consortium name="RefSeq"/>
        </authorList>
    </citation>
    <scope>IDENTIFICATION</scope>
    <source>
        <strain evidence="3">Wakin</strain>
        <tissue evidence="3">Muscle</tissue>
    </source>
</reference>